<organism evidence="1 2">
    <name type="scientific">Aureobasidium melanogenum</name>
    <name type="common">Aureobasidium pullulans var. melanogenum</name>
    <dbReference type="NCBI Taxonomy" id="46634"/>
    <lineage>
        <taxon>Eukaryota</taxon>
        <taxon>Fungi</taxon>
        <taxon>Dikarya</taxon>
        <taxon>Ascomycota</taxon>
        <taxon>Pezizomycotina</taxon>
        <taxon>Dothideomycetes</taxon>
        <taxon>Dothideomycetidae</taxon>
        <taxon>Dothideales</taxon>
        <taxon>Saccotheciaceae</taxon>
        <taxon>Aureobasidium</taxon>
    </lineage>
</organism>
<sequence length="279" mass="31050">MAQPPTVIDLSKDDTNSYQPNLRRLITIDQDFGEDLAIEAKPWPDLKAERFASQDILDLATALRTGKVVLEFRILRAFLVLWKHSVSSQDDVSPEDLTDLAEAIFNLSSRQLGPVEKQNSAAALAAFDVTNASKTDEVPNRVYTAGYSIEHSHIGYPTELCKIFTGNEGDLSDCSIDFQEGSEEIRTLWPDLEDKLVPKAAALRIMAFDICAARFHLSFRLLRAYVVCWMTGAFYNPSLVAGQRAKEIRNMALALMGPKNMVTHDNGGVTVLREQGEDK</sequence>
<evidence type="ECO:0000313" key="2">
    <source>
        <dbReference type="Proteomes" id="UP000729357"/>
    </source>
</evidence>
<dbReference type="Proteomes" id="UP000729357">
    <property type="component" value="Unassembled WGS sequence"/>
</dbReference>
<evidence type="ECO:0000313" key="1">
    <source>
        <dbReference type="EMBL" id="KAG9977415.1"/>
    </source>
</evidence>
<name>A0A9P8FMB5_AURME</name>
<reference evidence="1" key="1">
    <citation type="journal article" date="2021" name="J Fungi (Basel)">
        <title>Virulence traits and population genomics of the black yeast Aureobasidium melanogenum.</title>
        <authorList>
            <person name="Cernosa A."/>
            <person name="Sun X."/>
            <person name="Gostincar C."/>
            <person name="Fang C."/>
            <person name="Gunde-Cimerman N."/>
            <person name="Song Z."/>
        </authorList>
    </citation>
    <scope>NUCLEOTIDE SEQUENCE</scope>
    <source>
        <strain evidence="1">EXF-9298</strain>
    </source>
</reference>
<proteinExistence type="predicted"/>
<comment type="caution">
    <text evidence="1">The sequence shown here is derived from an EMBL/GenBank/DDBJ whole genome shotgun (WGS) entry which is preliminary data.</text>
</comment>
<reference evidence="1" key="2">
    <citation type="submission" date="2021-08" db="EMBL/GenBank/DDBJ databases">
        <authorList>
            <person name="Gostincar C."/>
            <person name="Sun X."/>
            <person name="Song Z."/>
            <person name="Gunde-Cimerman N."/>
        </authorList>
    </citation>
    <scope>NUCLEOTIDE SEQUENCE</scope>
    <source>
        <strain evidence="1">EXF-9298</strain>
    </source>
</reference>
<accession>A0A9P8FMB5</accession>
<dbReference type="AlphaFoldDB" id="A0A9P8FMB5"/>
<keyword evidence="2" id="KW-1185">Reference proteome</keyword>
<protein>
    <submittedName>
        <fullName evidence="1">Uncharacterized protein</fullName>
    </submittedName>
</protein>
<feature type="non-terminal residue" evidence="1">
    <location>
        <position position="279"/>
    </location>
</feature>
<dbReference type="EMBL" id="JAHFXS010001456">
    <property type="protein sequence ID" value="KAG9977415.1"/>
    <property type="molecule type" value="Genomic_DNA"/>
</dbReference>
<gene>
    <name evidence="1" type="ORF">KCU98_g10081</name>
</gene>